<keyword evidence="2" id="KW-1185">Reference proteome</keyword>
<accession>A0ABN2UE69</accession>
<sequence>MSIGIDIRSVFNKVLSEWHRDIAFSGSASGIEWHESLFHTKKSRTDGGEAWFCSLIVQVNIFDSSNFFVVLVIDRGTVNGL</sequence>
<comment type="caution">
    <text evidence="1">The sequence shown here is derived from an EMBL/GenBank/DDBJ whole genome shotgun (WGS) entry which is preliminary data.</text>
</comment>
<organism evidence="1 2">
    <name type="scientific">Yaniella flava</name>
    <dbReference type="NCBI Taxonomy" id="287930"/>
    <lineage>
        <taxon>Bacteria</taxon>
        <taxon>Bacillati</taxon>
        <taxon>Actinomycetota</taxon>
        <taxon>Actinomycetes</taxon>
        <taxon>Micrococcales</taxon>
        <taxon>Micrococcaceae</taxon>
        <taxon>Yaniella</taxon>
    </lineage>
</organism>
<gene>
    <name evidence="1" type="ORF">GCM10009720_13500</name>
</gene>
<dbReference type="EMBL" id="BAAAMN010000020">
    <property type="protein sequence ID" value="GAA2034199.1"/>
    <property type="molecule type" value="Genomic_DNA"/>
</dbReference>
<protein>
    <submittedName>
        <fullName evidence="1">Uncharacterized protein</fullName>
    </submittedName>
</protein>
<proteinExistence type="predicted"/>
<evidence type="ECO:0000313" key="2">
    <source>
        <dbReference type="Proteomes" id="UP001501461"/>
    </source>
</evidence>
<name>A0ABN2UE69_9MICC</name>
<dbReference type="Proteomes" id="UP001501461">
    <property type="component" value="Unassembled WGS sequence"/>
</dbReference>
<reference evidence="2" key="1">
    <citation type="journal article" date="2019" name="Int. J. Syst. Evol. Microbiol.">
        <title>The Global Catalogue of Microorganisms (GCM) 10K type strain sequencing project: providing services to taxonomists for standard genome sequencing and annotation.</title>
        <authorList>
            <consortium name="The Broad Institute Genomics Platform"/>
            <consortium name="The Broad Institute Genome Sequencing Center for Infectious Disease"/>
            <person name="Wu L."/>
            <person name="Ma J."/>
        </authorList>
    </citation>
    <scope>NUCLEOTIDE SEQUENCE [LARGE SCALE GENOMIC DNA]</scope>
    <source>
        <strain evidence="2">JCM 13595</strain>
    </source>
</reference>
<evidence type="ECO:0000313" key="1">
    <source>
        <dbReference type="EMBL" id="GAA2034199.1"/>
    </source>
</evidence>